<feature type="compositionally biased region" description="Basic and acidic residues" evidence="8">
    <location>
        <begin position="52"/>
        <end position="66"/>
    </location>
</feature>
<evidence type="ECO:0000256" key="3">
    <source>
        <dbReference type="ARBA" id="ARBA00022741"/>
    </source>
</evidence>
<dbReference type="InterPro" id="IPR027417">
    <property type="entry name" value="P-loop_NTPase"/>
</dbReference>
<keyword evidence="3" id="KW-0547">Nucleotide-binding</keyword>
<dbReference type="GO" id="GO:0008574">
    <property type="term" value="F:plus-end-directed microtubule motor activity"/>
    <property type="evidence" value="ECO:0007669"/>
    <property type="project" value="TreeGrafter"/>
</dbReference>
<dbReference type="GO" id="GO:0005634">
    <property type="term" value="C:nucleus"/>
    <property type="evidence" value="ECO:0007669"/>
    <property type="project" value="TreeGrafter"/>
</dbReference>
<gene>
    <name evidence="10" type="ORF">PXEA_LOCUS17463</name>
</gene>
<protein>
    <recommendedName>
        <fullName evidence="9">Kinesin motor domain-containing protein</fullName>
    </recommendedName>
</protein>
<dbReference type="GO" id="GO:0005876">
    <property type="term" value="C:spindle microtubule"/>
    <property type="evidence" value="ECO:0007669"/>
    <property type="project" value="TreeGrafter"/>
</dbReference>
<dbReference type="PANTHER" id="PTHR47970">
    <property type="entry name" value="KINESIN-LIKE PROTEIN KIF11"/>
    <property type="match status" value="1"/>
</dbReference>
<sequence>MTLHAFSRSHSVFTVTVHVKETKESRDEELLRIGKLNRVDVAGSGNIGRSGAVEKRAREADGRSARTADAGLGGVV</sequence>
<accession>A0A448WZG4</accession>
<keyword evidence="6" id="KW-0206">Cytoskeleton</keyword>
<dbReference type="AlphaFoldDB" id="A0A448WZG4"/>
<dbReference type="PANTHER" id="PTHR47970:SF12">
    <property type="entry name" value="KINESIN FAMILY MEMBER 11"/>
    <property type="match status" value="1"/>
</dbReference>
<dbReference type="InterPro" id="IPR036961">
    <property type="entry name" value="Kinesin_motor_dom_sf"/>
</dbReference>
<dbReference type="EMBL" id="CAAALY010065386">
    <property type="protein sequence ID" value="VEL24023.1"/>
    <property type="molecule type" value="Genomic_DNA"/>
</dbReference>
<evidence type="ECO:0000256" key="6">
    <source>
        <dbReference type="ARBA" id="ARBA00023212"/>
    </source>
</evidence>
<dbReference type="PROSITE" id="PS50067">
    <property type="entry name" value="KINESIN_MOTOR_2"/>
    <property type="match status" value="1"/>
</dbReference>
<dbReference type="InterPro" id="IPR001752">
    <property type="entry name" value="Kinesin_motor_dom"/>
</dbReference>
<reference evidence="10" key="1">
    <citation type="submission" date="2018-11" db="EMBL/GenBank/DDBJ databases">
        <authorList>
            <consortium name="Pathogen Informatics"/>
        </authorList>
    </citation>
    <scope>NUCLEOTIDE SEQUENCE</scope>
</reference>
<evidence type="ECO:0000256" key="4">
    <source>
        <dbReference type="ARBA" id="ARBA00022840"/>
    </source>
</evidence>
<dbReference type="GO" id="GO:0008017">
    <property type="term" value="F:microtubule binding"/>
    <property type="evidence" value="ECO:0007669"/>
    <property type="project" value="InterPro"/>
</dbReference>
<evidence type="ECO:0000256" key="2">
    <source>
        <dbReference type="ARBA" id="ARBA00022490"/>
    </source>
</evidence>
<comment type="similarity">
    <text evidence="7">Belongs to the TRAFAC class myosin-kinesin ATPase superfamily. Kinesin family.</text>
</comment>
<comment type="subcellular location">
    <subcellularLocation>
        <location evidence="1">Cytoplasm</location>
        <location evidence="1">Cytoskeleton</location>
    </subcellularLocation>
</comment>
<evidence type="ECO:0000256" key="8">
    <source>
        <dbReference type="SAM" id="MobiDB-lite"/>
    </source>
</evidence>
<dbReference type="GO" id="GO:0051231">
    <property type="term" value="P:spindle elongation"/>
    <property type="evidence" value="ECO:0007669"/>
    <property type="project" value="TreeGrafter"/>
</dbReference>
<dbReference type="InterPro" id="IPR047149">
    <property type="entry name" value="KIF11-like"/>
</dbReference>
<evidence type="ECO:0000313" key="11">
    <source>
        <dbReference type="Proteomes" id="UP000784294"/>
    </source>
</evidence>
<dbReference type="GO" id="GO:0005524">
    <property type="term" value="F:ATP binding"/>
    <property type="evidence" value="ECO:0007669"/>
    <property type="project" value="UniProtKB-KW"/>
</dbReference>
<dbReference type="GO" id="GO:0090307">
    <property type="term" value="P:mitotic spindle assembly"/>
    <property type="evidence" value="ECO:0007669"/>
    <property type="project" value="TreeGrafter"/>
</dbReference>
<keyword evidence="4" id="KW-0067">ATP-binding</keyword>
<dbReference type="GO" id="GO:0072686">
    <property type="term" value="C:mitotic spindle"/>
    <property type="evidence" value="ECO:0007669"/>
    <property type="project" value="TreeGrafter"/>
</dbReference>
<keyword evidence="5" id="KW-0505">Motor protein</keyword>
<comment type="caution">
    <text evidence="7">Lacks conserved residue(s) required for the propagation of feature annotation.</text>
</comment>
<comment type="caution">
    <text evidence="10">The sequence shown here is derived from an EMBL/GenBank/DDBJ whole genome shotgun (WGS) entry which is preliminary data.</text>
</comment>
<evidence type="ECO:0000313" key="10">
    <source>
        <dbReference type="EMBL" id="VEL24023.1"/>
    </source>
</evidence>
<dbReference type="OrthoDB" id="3176171at2759"/>
<keyword evidence="2" id="KW-0963">Cytoplasm</keyword>
<dbReference type="Pfam" id="PF00225">
    <property type="entry name" value="Kinesin"/>
    <property type="match status" value="1"/>
</dbReference>
<dbReference type="SUPFAM" id="SSF52540">
    <property type="entry name" value="P-loop containing nucleoside triphosphate hydrolases"/>
    <property type="match status" value="1"/>
</dbReference>
<evidence type="ECO:0000256" key="7">
    <source>
        <dbReference type="PROSITE-ProRule" id="PRU00283"/>
    </source>
</evidence>
<keyword evidence="11" id="KW-1185">Reference proteome</keyword>
<feature type="region of interest" description="Disordered" evidence="8">
    <location>
        <begin position="47"/>
        <end position="76"/>
    </location>
</feature>
<evidence type="ECO:0000256" key="1">
    <source>
        <dbReference type="ARBA" id="ARBA00004245"/>
    </source>
</evidence>
<proteinExistence type="inferred from homology"/>
<evidence type="ECO:0000256" key="5">
    <source>
        <dbReference type="ARBA" id="ARBA00023175"/>
    </source>
</evidence>
<feature type="domain" description="Kinesin motor" evidence="9">
    <location>
        <begin position="1"/>
        <end position="76"/>
    </location>
</feature>
<organism evidence="10 11">
    <name type="scientific">Protopolystoma xenopodis</name>
    <dbReference type="NCBI Taxonomy" id="117903"/>
    <lineage>
        <taxon>Eukaryota</taxon>
        <taxon>Metazoa</taxon>
        <taxon>Spiralia</taxon>
        <taxon>Lophotrochozoa</taxon>
        <taxon>Platyhelminthes</taxon>
        <taxon>Monogenea</taxon>
        <taxon>Polyopisthocotylea</taxon>
        <taxon>Polystomatidea</taxon>
        <taxon>Polystomatidae</taxon>
        <taxon>Protopolystoma</taxon>
    </lineage>
</organism>
<name>A0A448WZG4_9PLAT</name>
<dbReference type="Gene3D" id="3.40.850.10">
    <property type="entry name" value="Kinesin motor domain"/>
    <property type="match status" value="1"/>
</dbReference>
<dbReference type="Proteomes" id="UP000784294">
    <property type="component" value="Unassembled WGS sequence"/>
</dbReference>
<evidence type="ECO:0000259" key="9">
    <source>
        <dbReference type="PROSITE" id="PS50067"/>
    </source>
</evidence>
<dbReference type="GO" id="GO:0007018">
    <property type="term" value="P:microtubule-based movement"/>
    <property type="evidence" value="ECO:0007669"/>
    <property type="project" value="InterPro"/>
</dbReference>